<keyword evidence="3 6" id="KW-0812">Transmembrane</keyword>
<evidence type="ECO:0000256" key="6">
    <source>
        <dbReference type="RuleBase" id="RU000477"/>
    </source>
</evidence>
<organism evidence="8 9">
    <name type="scientific">Taxus chinensis</name>
    <name type="common">Chinese yew</name>
    <name type="synonym">Taxus wallichiana var. chinensis</name>
    <dbReference type="NCBI Taxonomy" id="29808"/>
    <lineage>
        <taxon>Eukaryota</taxon>
        <taxon>Viridiplantae</taxon>
        <taxon>Streptophyta</taxon>
        <taxon>Embryophyta</taxon>
        <taxon>Tracheophyta</taxon>
        <taxon>Spermatophyta</taxon>
        <taxon>Pinopsida</taxon>
        <taxon>Pinidae</taxon>
        <taxon>Conifers II</taxon>
        <taxon>Cupressales</taxon>
        <taxon>Taxaceae</taxon>
        <taxon>Taxus</taxon>
    </lineage>
</organism>
<comment type="subcellular location">
    <subcellularLocation>
        <location evidence="1">Membrane</location>
        <topology evidence="1">Multi-pass membrane protein</topology>
    </subcellularLocation>
</comment>
<dbReference type="InterPro" id="IPR000425">
    <property type="entry name" value="MIP"/>
</dbReference>
<keyword evidence="9" id="KW-1185">Reference proteome</keyword>
<dbReference type="GO" id="GO:0015267">
    <property type="term" value="F:channel activity"/>
    <property type="evidence" value="ECO:0007669"/>
    <property type="project" value="InterPro"/>
</dbReference>
<feature type="transmembrane region" description="Helical" evidence="7">
    <location>
        <begin position="77"/>
        <end position="100"/>
    </location>
</feature>
<dbReference type="SUPFAM" id="SSF81338">
    <property type="entry name" value="Aquaporin-like"/>
    <property type="match status" value="1"/>
</dbReference>
<dbReference type="AlphaFoldDB" id="A0AA38GGI4"/>
<feature type="transmembrane region" description="Helical" evidence="7">
    <location>
        <begin position="34"/>
        <end position="57"/>
    </location>
</feature>
<evidence type="ECO:0008006" key="10">
    <source>
        <dbReference type="Google" id="ProtNLM"/>
    </source>
</evidence>
<dbReference type="PANTHER" id="PTHR45724">
    <property type="entry name" value="AQUAPORIN NIP2-1"/>
    <property type="match status" value="1"/>
</dbReference>
<feature type="transmembrane region" description="Helical" evidence="7">
    <location>
        <begin position="6"/>
        <end position="25"/>
    </location>
</feature>
<keyword evidence="2 6" id="KW-0813">Transport</keyword>
<keyword evidence="4 7" id="KW-1133">Transmembrane helix</keyword>
<evidence type="ECO:0000256" key="2">
    <source>
        <dbReference type="ARBA" id="ARBA00022448"/>
    </source>
</evidence>
<dbReference type="InterPro" id="IPR034294">
    <property type="entry name" value="Aquaporin_transptr"/>
</dbReference>
<dbReference type="Pfam" id="PF00230">
    <property type="entry name" value="MIP"/>
    <property type="match status" value="1"/>
</dbReference>
<name>A0AA38GGI4_TAXCH</name>
<feature type="non-terminal residue" evidence="8">
    <location>
        <position position="187"/>
    </location>
</feature>
<dbReference type="OMA" id="AIGIMEY"/>
<evidence type="ECO:0000256" key="4">
    <source>
        <dbReference type="ARBA" id="ARBA00022989"/>
    </source>
</evidence>
<dbReference type="PANTHER" id="PTHR45724:SF26">
    <property type="entry name" value="AQUAPORIN NIP7-1-RELATED"/>
    <property type="match status" value="1"/>
</dbReference>
<accession>A0AA38GGI4</accession>
<feature type="transmembrane region" description="Helical" evidence="7">
    <location>
        <begin position="112"/>
        <end position="135"/>
    </location>
</feature>
<evidence type="ECO:0000256" key="3">
    <source>
        <dbReference type="ARBA" id="ARBA00022692"/>
    </source>
</evidence>
<sequence>VVAEMVGTFLMVFSICAIIAIGELLPQGLGLMEYAATGSCAIMVVVFSIGHISGAHINPSVTLAFAAVGQFPWWQVPAYVVAQFTGGFLGSYIAKIVYGVKGELGTTKPSQGCVRAFLVEAIASFFIMFLVSALSLDCRHIGQLAGIAVGAAIALGILITAPISGGSMNPARSFGPAVVSNDYEDVW</sequence>
<dbReference type="PRINTS" id="PR00783">
    <property type="entry name" value="MINTRINSICP"/>
</dbReference>
<evidence type="ECO:0000256" key="7">
    <source>
        <dbReference type="SAM" id="Phobius"/>
    </source>
</evidence>
<dbReference type="GO" id="GO:0016020">
    <property type="term" value="C:membrane"/>
    <property type="evidence" value="ECO:0007669"/>
    <property type="project" value="UniProtKB-SubCell"/>
</dbReference>
<dbReference type="InterPro" id="IPR023271">
    <property type="entry name" value="Aquaporin-like"/>
</dbReference>
<dbReference type="Proteomes" id="UP000824469">
    <property type="component" value="Unassembled WGS sequence"/>
</dbReference>
<feature type="non-terminal residue" evidence="8">
    <location>
        <position position="1"/>
    </location>
</feature>
<dbReference type="Gene3D" id="1.20.1080.10">
    <property type="entry name" value="Glycerol uptake facilitator protein"/>
    <property type="match status" value="1"/>
</dbReference>
<feature type="transmembrane region" description="Helical" evidence="7">
    <location>
        <begin position="141"/>
        <end position="163"/>
    </location>
</feature>
<comment type="caution">
    <text evidence="8">The sequence shown here is derived from an EMBL/GenBank/DDBJ whole genome shotgun (WGS) entry which is preliminary data.</text>
</comment>
<gene>
    <name evidence="8" type="ORF">KI387_016121</name>
</gene>
<proteinExistence type="inferred from homology"/>
<reference evidence="8 9" key="1">
    <citation type="journal article" date="2021" name="Nat. Plants">
        <title>The Taxus genome provides insights into paclitaxel biosynthesis.</title>
        <authorList>
            <person name="Xiong X."/>
            <person name="Gou J."/>
            <person name="Liao Q."/>
            <person name="Li Y."/>
            <person name="Zhou Q."/>
            <person name="Bi G."/>
            <person name="Li C."/>
            <person name="Du R."/>
            <person name="Wang X."/>
            <person name="Sun T."/>
            <person name="Guo L."/>
            <person name="Liang H."/>
            <person name="Lu P."/>
            <person name="Wu Y."/>
            <person name="Zhang Z."/>
            <person name="Ro D.K."/>
            <person name="Shang Y."/>
            <person name="Huang S."/>
            <person name="Yan J."/>
        </authorList>
    </citation>
    <scope>NUCLEOTIDE SEQUENCE [LARGE SCALE GENOMIC DNA]</scope>
    <source>
        <strain evidence="8">Ta-2019</strain>
    </source>
</reference>
<evidence type="ECO:0000256" key="5">
    <source>
        <dbReference type="ARBA" id="ARBA00023136"/>
    </source>
</evidence>
<dbReference type="InterPro" id="IPR022357">
    <property type="entry name" value="MIP_CS"/>
</dbReference>
<evidence type="ECO:0000313" key="8">
    <source>
        <dbReference type="EMBL" id="KAH9321482.1"/>
    </source>
</evidence>
<keyword evidence="5 7" id="KW-0472">Membrane</keyword>
<evidence type="ECO:0000256" key="1">
    <source>
        <dbReference type="ARBA" id="ARBA00004141"/>
    </source>
</evidence>
<dbReference type="EMBL" id="JAHRHJ020000003">
    <property type="protein sequence ID" value="KAH9321482.1"/>
    <property type="molecule type" value="Genomic_DNA"/>
</dbReference>
<evidence type="ECO:0000313" key="9">
    <source>
        <dbReference type="Proteomes" id="UP000824469"/>
    </source>
</evidence>
<dbReference type="PROSITE" id="PS00221">
    <property type="entry name" value="MIP"/>
    <property type="match status" value="1"/>
</dbReference>
<comment type="similarity">
    <text evidence="6">Belongs to the MIP/aquaporin (TC 1.A.8) family.</text>
</comment>
<protein>
    <recommendedName>
        <fullName evidence="10">Aquaporin</fullName>
    </recommendedName>
</protein>